<keyword evidence="2 4" id="KW-0456">Lyase</keyword>
<gene>
    <name evidence="4" type="primary">rlpA</name>
    <name evidence="8" type="ORF">FHR21_003386</name>
</gene>
<evidence type="ECO:0000256" key="1">
    <source>
        <dbReference type="ARBA" id="ARBA00022729"/>
    </source>
</evidence>
<keyword evidence="4" id="KW-1003">Cell membrane</keyword>
<feature type="domain" description="SPOR" evidence="7">
    <location>
        <begin position="254"/>
        <end position="333"/>
    </location>
</feature>
<dbReference type="Pfam" id="PF05036">
    <property type="entry name" value="SPOR"/>
    <property type="match status" value="1"/>
</dbReference>
<evidence type="ECO:0000259" key="7">
    <source>
        <dbReference type="PROSITE" id="PS51724"/>
    </source>
</evidence>
<organism evidence="8 9">
    <name type="scientific">Sphingopyxis panaciterrulae</name>
    <dbReference type="NCBI Taxonomy" id="462372"/>
    <lineage>
        <taxon>Bacteria</taxon>
        <taxon>Pseudomonadati</taxon>
        <taxon>Pseudomonadota</taxon>
        <taxon>Alphaproteobacteria</taxon>
        <taxon>Sphingomonadales</taxon>
        <taxon>Sphingomonadaceae</taxon>
        <taxon>Sphingopyxis</taxon>
    </lineage>
</organism>
<dbReference type="NCBIfam" id="TIGR00413">
    <property type="entry name" value="rlpA"/>
    <property type="match status" value="1"/>
</dbReference>
<dbReference type="InterPro" id="IPR036908">
    <property type="entry name" value="RlpA-like_sf"/>
</dbReference>
<evidence type="ECO:0000256" key="3">
    <source>
        <dbReference type="ARBA" id="ARBA00023316"/>
    </source>
</evidence>
<proteinExistence type="inferred from homology"/>
<dbReference type="GO" id="GO:0005886">
    <property type="term" value="C:plasma membrane"/>
    <property type="evidence" value="ECO:0007669"/>
    <property type="project" value="UniProtKB-SubCell"/>
</dbReference>
<dbReference type="EC" id="4.2.2.-" evidence="4"/>
<keyword evidence="3 4" id="KW-0961">Cell wall biogenesis/degradation</keyword>
<comment type="similarity">
    <text evidence="4 5">Belongs to the RlpA family.</text>
</comment>
<comment type="subcellular location">
    <subcellularLocation>
        <location evidence="4">Cell membrane</location>
        <topology evidence="4">Lipid-anchor</topology>
    </subcellularLocation>
</comment>
<comment type="function">
    <text evidence="4">Lytic transglycosylase with a strong preference for naked glycan strands that lack stem peptides.</text>
</comment>
<name>A0A7W9ETH3_9SPHN</name>
<comment type="caution">
    <text evidence="8">The sequence shown here is derived from an EMBL/GenBank/DDBJ whole genome shotgun (WGS) entry which is preliminary data.</text>
</comment>
<dbReference type="InterPro" id="IPR036680">
    <property type="entry name" value="SPOR-like_sf"/>
</dbReference>
<dbReference type="Pfam" id="PF03330">
    <property type="entry name" value="DPBB_1"/>
    <property type="match status" value="1"/>
</dbReference>
<dbReference type="Gene3D" id="3.30.70.1070">
    <property type="entry name" value="Sporulation related repeat"/>
    <property type="match status" value="1"/>
</dbReference>
<dbReference type="PROSITE" id="PS51724">
    <property type="entry name" value="SPOR"/>
    <property type="match status" value="1"/>
</dbReference>
<dbReference type="SUPFAM" id="SSF110997">
    <property type="entry name" value="Sporulation related repeat"/>
    <property type="match status" value="1"/>
</dbReference>
<feature type="compositionally biased region" description="Low complexity" evidence="6">
    <location>
        <begin position="206"/>
        <end position="227"/>
    </location>
</feature>
<feature type="region of interest" description="Disordered" evidence="6">
    <location>
        <begin position="206"/>
        <end position="262"/>
    </location>
</feature>
<dbReference type="PANTHER" id="PTHR34183:SF1">
    <property type="entry name" value="ENDOLYTIC PEPTIDOGLYCAN TRANSGLYCOSYLASE RLPA"/>
    <property type="match status" value="1"/>
</dbReference>
<dbReference type="RefSeq" id="WP_184100373.1">
    <property type="nucleotide sequence ID" value="NZ_JACIJH010000013.1"/>
</dbReference>
<dbReference type="AlphaFoldDB" id="A0A7W9ETH3"/>
<dbReference type="GO" id="GO:0000270">
    <property type="term" value="P:peptidoglycan metabolic process"/>
    <property type="evidence" value="ECO:0007669"/>
    <property type="project" value="UniProtKB-UniRule"/>
</dbReference>
<dbReference type="PROSITE" id="PS51257">
    <property type="entry name" value="PROKAR_LIPOPROTEIN"/>
    <property type="match status" value="1"/>
</dbReference>
<keyword evidence="4" id="KW-0472">Membrane</keyword>
<accession>A0A7W9ETH3</accession>
<dbReference type="InterPro" id="IPR009009">
    <property type="entry name" value="RlpA-like_DPBB"/>
</dbReference>
<dbReference type="SUPFAM" id="SSF50685">
    <property type="entry name" value="Barwin-like endoglucanases"/>
    <property type="match status" value="1"/>
</dbReference>
<evidence type="ECO:0000256" key="4">
    <source>
        <dbReference type="HAMAP-Rule" id="MF_02071"/>
    </source>
</evidence>
<evidence type="ECO:0000313" key="8">
    <source>
        <dbReference type="EMBL" id="MBB5708016.1"/>
    </source>
</evidence>
<dbReference type="GO" id="GO:0008932">
    <property type="term" value="F:lytic endotransglycosylase activity"/>
    <property type="evidence" value="ECO:0007669"/>
    <property type="project" value="UniProtKB-UniRule"/>
</dbReference>
<feature type="compositionally biased region" description="Basic and acidic residues" evidence="6">
    <location>
        <begin position="235"/>
        <end position="247"/>
    </location>
</feature>
<dbReference type="GO" id="GO:0009279">
    <property type="term" value="C:cell outer membrane"/>
    <property type="evidence" value="ECO:0007669"/>
    <property type="project" value="TreeGrafter"/>
</dbReference>
<dbReference type="GO" id="GO:0042834">
    <property type="term" value="F:peptidoglycan binding"/>
    <property type="evidence" value="ECO:0007669"/>
    <property type="project" value="InterPro"/>
</dbReference>
<evidence type="ECO:0000313" key="9">
    <source>
        <dbReference type="Proteomes" id="UP000537161"/>
    </source>
</evidence>
<dbReference type="GO" id="GO:0071555">
    <property type="term" value="P:cell wall organization"/>
    <property type="evidence" value="ECO:0007669"/>
    <property type="project" value="UniProtKB-KW"/>
</dbReference>
<reference evidence="8 9" key="1">
    <citation type="submission" date="2020-08" db="EMBL/GenBank/DDBJ databases">
        <title>Genomic Encyclopedia of Type Strains, Phase IV (KMG-IV): sequencing the most valuable type-strain genomes for metagenomic binning, comparative biology and taxonomic classification.</title>
        <authorList>
            <person name="Goeker M."/>
        </authorList>
    </citation>
    <scope>NUCLEOTIDE SEQUENCE [LARGE SCALE GENOMIC DNA]</scope>
    <source>
        <strain evidence="8 9">DSM 27163</strain>
    </source>
</reference>
<evidence type="ECO:0000256" key="2">
    <source>
        <dbReference type="ARBA" id="ARBA00023239"/>
    </source>
</evidence>
<dbReference type="Proteomes" id="UP000537161">
    <property type="component" value="Unassembled WGS sequence"/>
</dbReference>
<keyword evidence="4 8" id="KW-0449">Lipoprotein</keyword>
<dbReference type="HAMAP" id="MF_02071">
    <property type="entry name" value="RlpA"/>
    <property type="match status" value="1"/>
</dbReference>
<sequence length="334" mass="34431">MRSIGRNGVSAALLGSVALLISGCGMVGGNRDSGPVAGPAPAPAPLVDDRPVMLGVPYKVGDTSYTPADVADYDAVGYASRYGDDHAGKPTANGEDFDPAAISAAHKTLSLPSYVEVTALDTGRTILVRVNDRGPMANDRLIDLSPAAADQLGLKDGVTGVRVRRVHPPRAERLQLRAGQAVPDRLATPDSLLAILRRKLSEMPRPAVAAPKAAPAASIPAAKPATPVASPPRTRPGDDRFIVEGEKAPPTASAPPKPTAAKPAATASHFVQVATFSAKANAEATAKTLGGTVSAAGRFWRVRTGPFASEAEAQAALAKAKARGFRDARVERGR</sequence>
<keyword evidence="9" id="KW-1185">Reference proteome</keyword>
<keyword evidence="4" id="KW-0564">Palmitate</keyword>
<dbReference type="InterPro" id="IPR034718">
    <property type="entry name" value="RlpA"/>
</dbReference>
<dbReference type="Gene3D" id="2.40.40.10">
    <property type="entry name" value="RlpA-like domain"/>
    <property type="match status" value="1"/>
</dbReference>
<dbReference type="PANTHER" id="PTHR34183">
    <property type="entry name" value="ENDOLYTIC PEPTIDOGLYCAN TRANSGLYCOSYLASE RLPA"/>
    <property type="match status" value="1"/>
</dbReference>
<dbReference type="InterPro" id="IPR007730">
    <property type="entry name" value="SPOR-like_dom"/>
</dbReference>
<dbReference type="EMBL" id="JACIJH010000013">
    <property type="protein sequence ID" value="MBB5708016.1"/>
    <property type="molecule type" value="Genomic_DNA"/>
</dbReference>
<dbReference type="InterPro" id="IPR012997">
    <property type="entry name" value="RplA"/>
</dbReference>
<protein>
    <recommendedName>
        <fullName evidence="4">Endolytic peptidoglycan transglycosylase RlpA</fullName>
        <ecNumber evidence="4">4.2.2.-</ecNumber>
    </recommendedName>
</protein>
<keyword evidence="1" id="KW-0732">Signal</keyword>
<dbReference type="CDD" id="cd22268">
    <property type="entry name" value="DPBB_RlpA-like"/>
    <property type="match status" value="1"/>
</dbReference>
<evidence type="ECO:0000256" key="5">
    <source>
        <dbReference type="RuleBase" id="RU003495"/>
    </source>
</evidence>
<evidence type="ECO:0000256" key="6">
    <source>
        <dbReference type="SAM" id="MobiDB-lite"/>
    </source>
</evidence>